<sequence>MGMTDPIADMLTRIRNATRARHESVGVPWSRTKEEIARLLVAEGFLQEVRKLKSKERVGDELLIQLKFDREKQPIISGLKRISRPGRRVYVGATEIPPIRGGLGLNILSTPKGILADREARKANVGGELICSVW</sequence>
<evidence type="ECO:0000256" key="5">
    <source>
        <dbReference type="ARBA" id="ARBA00023274"/>
    </source>
</evidence>
<keyword evidence="2 7" id="KW-0699">rRNA-binding</keyword>
<dbReference type="InterPro" id="IPR000630">
    <property type="entry name" value="Ribosomal_uS8"/>
</dbReference>
<dbReference type="SUPFAM" id="SSF56047">
    <property type="entry name" value="Ribosomal protein S8"/>
    <property type="match status" value="1"/>
</dbReference>
<comment type="similarity">
    <text evidence="1 7 8">Belongs to the universal ribosomal protein uS8 family.</text>
</comment>
<keyword evidence="3 7" id="KW-0694">RNA-binding</keyword>
<accession>A0A0H4T560</accession>
<evidence type="ECO:0000256" key="8">
    <source>
        <dbReference type="RuleBase" id="RU003660"/>
    </source>
</evidence>
<evidence type="ECO:0000313" key="9">
    <source>
        <dbReference type="EMBL" id="AKQ01547.1"/>
    </source>
</evidence>
<dbReference type="EMBL" id="KT006970">
    <property type="protein sequence ID" value="AKQ01547.1"/>
    <property type="molecule type" value="Genomic_DNA"/>
</dbReference>
<dbReference type="HAMAP" id="MF_01302_B">
    <property type="entry name" value="Ribosomal_uS8_B"/>
    <property type="match status" value="1"/>
</dbReference>
<dbReference type="PROSITE" id="PS00053">
    <property type="entry name" value="RIBOSOMAL_S8"/>
    <property type="match status" value="1"/>
</dbReference>
<dbReference type="NCBIfam" id="NF001109">
    <property type="entry name" value="PRK00136.1"/>
    <property type="match status" value="1"/>
</dbReference>
<name>A0A0H4T560_9DELT</name>
<dbReference type="Gene3D" id="3.30.1370.30">
    <property type="match status" value="1"/>
</dbReference>
<evidence type="ECO:0000256" key="1">
    <source>
        <dbReference type="ARBA" id="ARBA00006471"/>
    </source>
</evidence>
<keyword evidence="4 7" id="KW-0689">Ribosomal protein</keyword>
<dbReference type="GO" id="GO:0003735">
    <property type="term" value="F:structural constituent of ribosome"/>
    <property type="evidence" value="ECO:0007669"/>
    <property type="project" value="InterPro"/>
</dbReference>
<dbReference type="InterPro" id="IPR047863">
    <property type="entry name" value="Ribosomal_uS8_CS"/>
</dbReference>
<proteinExistence type="inferred from homology"/>
<dbReference type="AlphaFoldDB" id="A0A0H4T560"/>
<reference evidence="9" key="1">
    <citation type="journal article" date="2015" name="ISME J.">
        <title>Aquifer environment selects for microbial species cohorts in sediment and groundwater.</title>
        <authorList>
            <person name="Hug L.A."/>
            <person name="Thomas B.C."/>
            <person name="Brown C.T."/>
            <person name="Frischkorn K.R."/>
            <person name="Williams K.H."/>
            <person name="Tringe S.G."/>
            <person name="Banfield J.F."/>
        </authorList>
    </citation>
    <scope>NUCLEOTIDE SEQUENCE</scope>
</reference>
<dbReference type="FunFam" id="3.30.1370.30:FF:000002">
    <property type="entry name" value="30S ribosomal protein S8"/>
    <property type="match status" value="1"/>
</dbReference>
<dbReference type="GO" id="GO:0019843">
    <property type="term" value="F:rRNA binding"/>
    <property type="evidence" value="ECO:0007669"/>
    <property type="project" value="UniProtKB-UniRule"/>
</dbReference>
<keyword evidence="5 7" id="KW-0687">Ribonucleoprotein</keyword>
<comment type="subunit">
    <text evidence="7">Part of the 30S ribosomal subunit. Contacts proteins S5 and S12.</text>
</comment>
<gene>
    <name evidence="7 9" type="primary">rpsH</name>
</gene>
<dbReference type="Pfam" id="PF00410">
    <property type="entry name" value="Ribosomal_S8"/>
    <property type="match status" value="1"/>
</dbReference>
<evidence type="ECO:0000256" key="6">
    <source>
        <dbReference type="ARBA" id="ARBA00035258"/>
    </source>
</evidence>
<dbReference type="GO" id="GO:1990904">
    <property type="term" value="C:ribonucleoprotein complex"/>
    <property type="evidence" value="ECO:0007669"/>
    <property type="project" value="UniProtKB-KW"/>
</dbReference>
<dbReference type="FunFam" id="3.30.1490.10:FF:000001">
    <property type="entry name" value="30S ribosomal protein S8"/>
    <property type="match status" value="1"/>
</dbReference>
<organism evidence="9">
    <name type="scientific">uncultured delta proteobacterium Rifle_16ft_4_minimus_1997</name>
    <dbReference type="NCBI Taxonomy" id="1665176"/>
    <lineage>
        <taxon>Bacteria</taxon>
        <taxon>Deltaproteobacteria</taxon>
        <taxon>environmental samples</taxon>
    </lineage>
</organism>
<evidence type="ECO:0000256" key="2">
    <source>
        <dbReference type="ARBA" id="ARBA00022730"/>
    </source>
</evidence>
<comment type="function">
    <text evidence="7">One of the primary rRNA binding proteins, it binds directly to 16S rRNA central domain where it helps coordinate assembly of the platform of the 30S subunit.</text>
</comment>
<protein>
    <recommendedName>
        <fullName evidence="6 7">Small ribosomal subunit protein uS8</fullName>
    </recommendedName>
</protein>
<evidence type="ECO:0000256" key="3">
    <source>
        <dbReference type="ARBA" id="ARBA00022884"/>
    </source>
</evidence>
<evidence type="ECO:0000256" key="7">
    <source>
        <dbReference type="HAMAP-Rule" id="MF_01302"/>
    </source>
</evidence>
<dbReference type="InterPro" id="IPR035987">
    <property type="entry name" value="Ribosomal_uS8_sf"/>
</dbReference>
<dbReference type="GO" id="GO:0006412">
    <property type="term" value="P:translation"/>
    <property type="evidence" value="ECO:0007669"/>
    <property type="project" value="UniProtKB-UniRule"/>
</dbReference>
<dbReference type="PANTHER" id="PTHR11758">
    <property type="entry name" value="40S RIBOSOMAL PROTEIN S15A"/>
    <property type="match status" value="1"/>
</dbReference>
<dbReference type="GO" id="GO:0005840">
    <property type="term" value="C:ribosome"/>
    <property type="evidence" value="ECO:0007669"/>
    <property type="project" value="UniProtKB-KW"/>
</dbReference>
<dbReference type="Gene3D" id="3.30.1490.10">
    <property type="match status" value="1"/>
</dbReference>
<evidence type="ECO:0000256" key="4">
    <source>
        <dbReference type="ARBA" id="ARBA00022980"/>
    </source>
</evidence>
<dbReference type="GO" id="GO:0005737">
    <property type="term" value="C:cytoplasm"/>
    <property type="evidence" value="ECO:0007669"/>
    <property type="project" value="UniProtKB-ARBA"/>
</dbReference>